<gene>
    <name evidence="1" type="ORF">SPELUC_LOCUS9778</name>
</gene>
<name>A0ACA9NS32_9GLOM</name>
<evidence type="ECO:0000313" key="1">
    <source>
        <dbReference type="EMBL" id="CAG8673390.1"/>
    </source>
</evidence>
<comment type="caution">
    <text evidence="1">The sequence shown here is derived from an EMBL/GenBank/DDBJ whole genome shotgun (WGS) entry which is preliminary data.</text>
</comment>
<feature type="non-terminal residue" evidence="1">
    <location>
        <position position="427"/>
    </location>
</feature>
<dbReference type="Proteomes" id="UP000789366">
    <property type="component" value="Unassembled WGS sequence"/>
</dbReference>
<protein>
    <submittedName>
        <fullName evidence="1">6779_t:CDS:1</fullName>
    </submittedName>
</protein>
<reference evidence="1" key="1">
    <citation type="submission" date="2021-06" db="EMBL/GenBank/DDBJ databases">
        <authorList>
            <person name="Kallberg Y."/>
            <person name="Tangrot J."/>
            <person name="Rosling A."/>
        </authorList>
    </citation>
    <scope>NUCLEOTIDE SEQUENCE</scope>
    <source>
        <strain evidence="1">28 12/20/2015</strain>
    </source>
</reference>
<evidence type="ECO:0000313" key="2">
    <source>
        <dbReference type="Proteomes" id="UP000789366"/>
    </source>
</evidence>
<dbReference type="EMBL" id="CAJVPW010016906">
    <property type="protein sequence ID" value="CAG8673390.1"/>
    <property type="molecule type" value="Genomic_DNA"/>
</dbReference>
<keyword evidence="2" id="KW-1185">Reference proteome</keyword>
<accession>A0ACA9NS32</accession>
<proteinExistence type="predicted"/>
<organism evidence="1 2">
    <name type="scientific">Cetraspora pellucida</name>
    <dbReference type="NCBI Taxonomy" id="1433469"/>
    <lineage>
        <taxon>Eukaryota</taxon>
        <taxon>Fungi</taxon>
        <taxon>Fungi incertae sedis</taxon>
        <taxon>Mucoromycota</taxon>
        <taxon>Glomeromycotina</taxon>
        <taxon>Glomeromycetes</taxon>
        <taxon>Diversisporales</taxon>
        <taxon>Gigasporaceae</taxon>
        <taxon>Cetraspora</taxon>
    </lineage>
</organism>
<sequence length="427" mass="48316">MILDDKIITEITRYQLFLLTGIEEDNNLCAECLKYKKEVLEPCFPVREKGSKDGQKCDKCGKDLVSGIGCKNCSTIKEIFETCKLIKAKLESDGNLILTQEIDGKIEELKIKSSDMENQNYGRLTAQGNKEIYFHTPVRQKATKITHWVRNMEAVYDFKDSFIGVLKEKKELGHSKSSPAGNGFSYYLIFSDLNPHQIKKDWLKIEGGGDTPLLDGTPITSVAELVGKLKGTLVRLGPDLLELKESQTKEQKERSENETPQTRQASTDAITDQDLQEVGLTREDFEALTTAFTDEALINNIIKKIASCDKPEKLAALLNKLYDTINPKTHKTKEQKDKIFEEQVNKNPRYGPPGEDTQDRRDRFEEYAKANDQQKANMQEEENQRFTQGENARAGDESVGTESDNNFSGQFSFMDSLQAINKLKNLS</sequence>